<evidence type="ECO:0000313" key="5">
    <source>
        <dbReference type="Proteomes" id="UP000078252"/>
    </source>
</evidence>
<dbReference type="InterPro" id="IPR036705">
    <property type="entry name" value="Ribosyl_crysJ1_sf"/>
</dbReference>
<dbReference type="OrthoDB" id="2822542at2"/>
<evidence type="ECO:0000256" key="1">
    <source>
        <dbReference type="ARBA" id="ARBA00010702"/>
    </source>
</evidence>
<dbReference type="EMBL" id="LDQC01000043">
    <property type="protein sequence ID" value="KTR07103.1"/>
    <property type="molecule type" value="Genomic_DNA"/>
</dbReference>
<feature type="binding site" evidence="3">
    <location>
        <position position="74"/>
    </location>
    <ligand>
        <name>Mg(2+)</name>
        <dbReference type="ChEBI" id="CHEBI:18420"/>
        <label>1</label>
    </ligand>
</feature>
<comment type="caution">
    <text evidence="4">The sequence shown here is derived from an EMBL/GenBank/DDBJ whole genome shotgun (WGS) entry which is preliminary data.</text>
</comment>
<dbReference type="Gene3D" id="1.10.4080.10">
    <property type="entry name" value="ADP-ribosylation/Crystallin J1"/>
    <property type="match status" value="1"/>
</dbReference>
<organism evidence="4 5">
    <name type="scientific">Curtobacterium luteum</name>
    <dbReference type="NCBI Taxonomy" id="33881"/>
    <lineage>
        <taxon>Bacteria</taxon>
        <taxon>Bacillati</taxon>
        <taxon>Actinomycetota</taxon>
        <taxon>Actinomycetes</taxon>
        <taxon>Micrococcales</taxon>
        <taxon>Microbacteriaceae</taxon>
        <taxon>Curtobacterium</taxon>
    </lineage>
</organism>
<dbReference type="Proteomes" id="UP000078252">
    <property type="component" value="Unassembled WGS sequence"/>
</dbReference>
<feature type="binding site" evidence="3">
    <location>
        <position position="295"/>
    </location>
    <ligand>
        <name>Mg(2+)</name>
        <dbReference type="ChEBI" id="CHEBI:18420"/>
        <label>1</label>
    </ligand>
</feature>
<reference evidence="4 5" key="1">
    <citation type="journal article" date="2016" name="Front. Microbiol.">
        <title>Genomic Resource of Rice Seed Associated Bacteria.</title>
        <authorList>
            <person name="Midha S."/>
            <person name="Bansal K."/>
            <person name="Sharma S."/>
            <person name="Kumar N."/>
            <person name="Patil P.P."/>
            <person name="Chaudhry V."/>
            <person name="Patil P.B."/>
        </authorList>
    </citation>
    <scope>NUCLEOTIDE SEQUENCE [LARGE SCALE GENOMIC DNA]</scope>
    <source>
        <strain evidence="4 5">NS184</strain>
    </source>
</reference>
<gene>
    <name evidence="4" type="ORF">NS184_08265</name>
</gene>
<dbReference type="Pfam" id="PF03747">
    <property type="entry name" value="ADP_ribosyl_GH"/>
    <property type="match status" value="1"/>
</dbReference>
<dbReference type="STRING" id="33881.NS184_08265"/>
<dbReference type="AlphaFoldDB" id="A0A175RUJ5"/>
<feature type="binding site" evidence="3">
    <location>
        <position position="73"/>
    </location>
    <ligand>
        <name>Mg(2+)</name>
        <dbReference type="ChEBI" id="CHEBI:18420"/>
        <label>1</label>
    </ligand>
</feature>
<dbReference type="InterPro" id="IPR005502">
    <property type="entry name" value="Ribosyl_crysJ1"/>
</dbReference>
<evidence type="ECO:0000256" key="3">
    <source>
        <dbReference type="PIRSR" id="PIRSR605502-1"/>
    </source>
</evidence>
<keyword evidence="3" id="KW-0479">Metal-binding</keyword>
<dbReference type="RefSeq" id="WP_058725634.1">
    <property type="nucleotide sequence ID" value="NZ_LDQC01000043.1"/>
</dbReference>
<dbReference type="PATRIC" id="fig|33881.3.peg.1978"/>
<keyword evidence="2 4" id="KW-0378">Hydrolase</keyword>
<feature type="binding site" evidence="3">
    <location>
        <position position="75"/>
    </location>
    <ligand>
        <name>Mg(2+)</name>
        <dbReference type="ChEBI" id="CHEBI:18420"/>
        <label>1</label>
    </ligand>
</feature>
<evidence type="ECO:0000313" key="4">
    <source>
        <dbReference type="EMBL" id="KTR07103.1"/>
    </source>
</evidence>
<evidence type="ECO:0000256" key="2">
    <source>
        <dbReference type="ARBA" id="ARBA00022801"/>
    </source>
</evidence>
<protein>
    <submittedName>
        <fullName evidence="4">ADP-ribosylglycohydrolase</fullName>
    </submittedName>
</protein>
<keyword evidence="3" id="KW-0460">Magnesium</keyword>
<feature type="binding site" evidence="3">
    <location>
        <position position="292"/>
    </location>
    <ligand>
        <name>Mg(2+)</name>
        <dbReference type="ChEBI" id="CHEBI:18420"/>
        <label>1</label>
    </ligand>
</feature>
<dbReference type="GO" id="GO:0016787">
    <property type="term" value="F:hydrolase activity"/>
    <property type="evidence" value="ECO:0007669"/>
    <property type="project" value="UniProtKB-KW"/>
</dbReference>
<comment type="cofactor">
    <cofactor evidence="3">
        <name>Mg(2+)</name>
        <dbReference type="ChEBI" id="CHEBI:18420"/>
    </cofactor>
    <text evidence="3">Binds 2 magnesium ions per subunit.</text>
</comment>
<feature type="binding site" evidence="3">
    <location>
        <position position="294"/>
    </location>
    <ligand>
        <name>Mg(2+)</name>
        <dbReference type="ChEBI" id="CHEBI:18420"/>
        <label>1</label>
    </ligand>
</feature>
<dbReference type="SUPFAM" id="SSF101478">
    <property type="entry name" value="ADP-ribosylglycohydrolase"/>
    <property type="match status" value="1"/>
</dbReference>
<accession>A0A175RUJ5</accession>
<name>A0A175RUJ5_9MICO</name>
<dbReference type="PANTHER" id="PTHR16222:SF24">
    <property type="entry name" value="ADP-RIBOSYLHYDROLASE ARH3"/>
    <property type="match status" value="1"/>
</dbReference>
<proteinExistence type="inferred from homology"/>
<comment type="similarity">
    <text evidence="1">Belongs to the ADP-ribosylglycohydrolase family.</text>
</comment>
<dbReference type="InterPro" id="IPR050792">
    <property type="entry name" value="ADP-ribosylglycohydrolase"/>
</dbReference>
<dbReference type="GO" id="GO:0046872">
    <property type="term" value="F:metal ion binding"/>
    <property type="evidence" value="ECO:0007669"/>
    <property type="project" value="UniProtKB-KW"/>
</dbReference>
<dbReference type="PANTHER" id="PTHR16222">
    <property type="entry name" value="ADP-RIBOSYLGLYCOHYDROLASE"/>
    <property type="match status" value="1"/>
</dbReference>
<sequence>MTTLPTRQDHLVHQQSARAHAALIGLALGDALGMPTQSMSLAQIRADHGTITGLVDAGPHQRIAAGMPAGTVTDDTEQAVLVAELLLEGDGRIDPTRFAEALIAWERAMEAKGSLDLLGPSTKTAVQRILDGVPASEAGSTGTTNGAAMRIAPVGIAVPSGDPVRLVDAVQDASRVTHDTGLGIAGASAIAAGVSAGVDGATRSEALDAAIAAAAIGAERGHWIAGADIAARTTWARGHLPTVPGEERIEAVSRLIGTSVASQESVVAALALLALDLAPWETLCTAASIGGDTDTIAAMAGAVLGAVHGPEVWPEDAVATVTTVNRLDLGPLADGLLTLRRRA</sequence>